<dbReference type="Proteomes" id="UP001556367">
    <property type="component" value="Unassembled WGS sequence"/>
</dbReference>
<accession>A0ABR3JTF6</accession>
<proteinExistence type="predicted"/>
<evidence type="ECO:0000313" key="2">
    <source>
        <dbReference type="EMBL" id="KAL0958453.1"/>
    </source>
</evidence>
<gene>
    <name evidence="2" type="ORF">HGRIS_000595</name>
</gene>
<evidence type="ECO:0000256" key="1">
    <source>
        <dbReference type="SAM" id="SignalP"/>
    </source>
</evidence>
<keyword evidence="1" id="KW-0732">Signal</keyword>
<keyword evidence="3" id="KW-1185">Reference proteome</keyword>
<organism evidence="2 3">
    <name type="scientific">Hohenbuehelia grisea</name>
    <dbReference type="NCBI Taxonomy" id="104357"/>
    <lineage>
        <taxon>Eukaryota</taxon>
        <taxon>Fungi</taxon>
        <taxon>Dikarya</taxon>
        <taxon>Basidiomycota</taxon>
        <taxon>Agaricomycotina</taxon>
        <taxon>Agaricomycetes</taxon>
        <taxon>Agaricomycetidae</taxon>
        <taxon>Agaricales</taxon>
        <taxon>Pleurotineae</taxon>
        <taxon>Pleurotaceae</taxon>
        <taxon>Hohenbuehelia</taxon>
    </lineage>
</organism>
<evidence type="ECO:0000313" key="3">
    <source>
        <dbReference type="Proteomes" id="UP001556367"/>
    </source>
</evidence>
<comment type="caution">
    <text evidence="2">The sequence shown here is derived from an EMBL/GenBank/DDBJ whole genome shotgun (WGS) entry which is preliminary data.</text>
</comment>
<sequence length="200" mass="20327">MVYKARWIRSSLSSLNLEAMVKLTLFLTFVALAASGVCSPTKRTVPEVKNDFVVIGTDLKQLKTDTQSLTAQNAISALAKIQATGQIVAAAIGQAAGHIKGTPVTSASDSAALAKAASDTAVLVADALGTLSSKKAIVKGAGPAAVKSTCTQLTFFGQIAGPTVSLLVPVLQNDNDKAVVKAAAAAITASITKTEKDLGC</sequence>
<dbReference type="EMBL" id="JASNQZ010000004">
    <property type="protein sequence ID" value="KAL0958453.1"/>
    <property type="molecule type" value="Genomic_DNA"/>
</dbReference>
<name>A0ABR3JTF6_9AGAR</name>
<feature type="signal peptide" evidence="1">
    <location>
        <begin position="1"/>
        <end position="35"/>
    </location>
</feature>
<reference evidence="3" key="1">
    <citation type="submission" date="2024-06" db="EMBL/GenBank/DDBJ databases">
        <title>Multi-omics analyses provide insights into the biosynthesis of the anticancer antibiotic pleurotin in Hohenbuehelia grisea.</title>
        <authorList>
            <person name="Weaver J.A."/>
            <person name="Alberti F."/>
        </authorList>
    </citation>
    <scope>NUCLEOTIDE SEQUENCE [LARGE SCALE GENOMIC DNA]</scope>
    <source>
        <strain evidence="3">T-177</strain>
    </source>
</reference>
<protein>
    <submittedName>
        <fullName evidence="2">Uncharacterized protein</fullName>
    </submittedName>
</protein>
<feature type="chain" id="PRO_5047247418" evidence="1">
    <location>
        <begin position="36"/>
        <end position="200"/>
    </location>
</feature>